<evidence type="ECO:0000313" key="1">
    <source>
        <dbReference type="EMBL" id="EHP51136.1"/>
    </source>
</evidence>
<name>H1DCT1_9BACT</name>
<reference evidence="1 2" key="1">
    <citation type="submission" date="2012-01" db="EMBL/GenBank/DDBJ databases">
        <title>The Genome Sequence of Odoribacter laneus YIT 12061.</title>
        <authorList>
            <consortium name="The Broad Institute Genome Sequencing Platform"/>
            <person name="Earl A."/>
            <person name="Ward D."/>
            <person name="Feldgarden M."/>
            <person name="Gevers D."/>
            <person name="Morotomi M."/>
            <person name="Young S.K."/>
            <person name="Zeng Q."/>
            <person name="Gargeya S."/>
            <person name="Fitzgerald M."/>
            <person name="Haas B."/>
            <person name="Abouelleil A."/>
            <person name="Alvarado L."/>
            <person name="Arachchi H.M."/>
            <person name="Berlin A."/>
            <person name="Chapman S.B."/>
            <person name="Gearin G."/>
            <person name="Goldberg J."/>
            <person name="Griggs A."/>
            <person name="Gujja S."/>
            <person name="Hansen M."/>
            <person name="Heiman D."/>
            <person name="Howarth C."/>
            <person name="Larimer J."/>
            <person name="Lui A."/>
            <person name="MacDonald P.J.P."/>
            <person name="McCowen C."/>
            <person name="Montmayeur A."/>
            <person name="Murphy C."/>
            <person name="Neiman D."/>
            <person name="Pearson M."/>
            <person name="Priest M."/>
            <person name="Roberts A."/>
            <person name="Saif S."/>
            <person name="Shea T."/>
            <person name="Sisk P."/>
            <person name="Stolte C."/>
            <person name="Sykes S."/>
            <person name="Wortman J."/>
            <person name="Nusbaum C."/>
            <person name="Birren B."/>
        </authorList>
    </citation>
    <scope>NUCLEOTIDE SEQUENCE [LARGE SCALE GENOMIC DNA]</scope>
    <source>
        <strain evidence="1 2">YIT 12061</strain>
    </source>
</reference>
<gene>
    <name evidence="1" type="ORF">HMPREF9449_00138</name>
</gene>
<comment type="caution">
    <text evidence="1">The sequence shown here is derived from an EMBL/GenBank/DDBJ whole genome shotgun (WGS) entry which is preliminary data.</text>
</comment>
<sequence>MDVFKEERCFANLALELFRNCFQFWKVSLNFYKIGLSLFVEKPFIFIHMKAKKLELKKEVIATLNKSKMSGLWGGVEGVTIDTCASAGNLLCNTLRCLVSRDIDCGTEDQASVCNPCLPKTESHCQTMQENCTSMNIRCKLTDFC</sequence>
<dbReference type="RefSeq" id="WP_009135292.1">
    <property type="nucleotide sequence ID" value="NZ_JH594596.1"/>
</dbReference>
<proteinExistence type="predicted"/>
<dbReference type="HOGENOM" id="CLU_1784906_0_0_10"/>
<dbReference type="EMBL" id="ADMC01000001">
    <property type="protein sequence ID" value="EHP51136.1"/>
    <property type="molecule type" value="Genomic_DNA"/>
</dbReference>
<accession>H1DCT1</accession>
<dbReference type="Proteomes" id="UP000004892">
    <property type="component" value="Unassembled WGS sequence"/>
</dbReference>
<protein>
    <submittedName>
        <fullName evidence="1">Uncharacterized protein</fullName>
    </submittedName>
</protein>
<dbReference type="GeneID" id="98067807"/>
<dbReference type="AlphaFoldDB" id="H1DCT1"/>
<keyword evidence="2" id="KW-1185">Reference proteome</keyword>
<evidence type="ECO:0000313" key="2">
    <source>
        <dbReference type="Proteomes" id="UP000004892"/>
    </source>
</evidence>
<organism evidence="1 2">
    <name type="scientific">Odoribacter laneus YIT 12061</name>
    <dbReference type="NCBI Taxonomy" id="742817"/>
    <lineage>
        <taxon>Bacteria</taxon>
        <taxon>Pseudomonadati</taxon>
        <taxon>Bacteroidota</taxon>
        <taxon>Bacteroidia</taxon>
        <taxon>Bacteroidales</taxon>
        <taxon>Odoribacteraceae</taxon>
        <taxon>Odoribacter</taxon>
    </lineage>
</organism>
<dbReference type="STRING" id="742817.HMPREF9449_00138"/>